<evidence type="ECO:0000259" key="1">
    <source>
        <dbReference type="Pfam" id="PF12697"/>
    </source>
</evidence>
<keyword evidence="3" id="KW-1185">Reference proteome</keyword>
<dbReference type="InterPro" id="IPR050228">
    <property type="entry name" value="Carboxylesterase_BioH"/>
</dbReference>
<sequence length="284" mass="30998">MGDYSDLFYTVADGLTLYARDYAGPTSDAPVALLMHGLTRNSRDFAAIAPAIAKTHRVIVVEQRGRGRSDWDLQIERYQPATYVGDMFELLQQQGLSTVATVGTSMGGLIAMAMNATQPGVFSRVVLNDIGPVIAQRGLDRITRYVGMASEFDDWSGAVDYARTVNAEAFPHHTDADWSAFAERIATERDGKVVLDYDPGISEAMKASEAAAVPPDMWPLFDALTGVPLMLVRGAITDLLDESCVTEMQQRHPSMELVTVPDVGHAPMLDEPGVCEQLVDFLNR</sequence>
<dbReference type="PANTHER" id="PTHR43194:SF2">
    <property type="entry name" value="PEROXISOMAL MEMBRANE PROTEIN LPX1"/>
    <property type="match status" value="1"/>
</dbReference>
<accession>B8KQS5</accession>
<dbReference type="Proteomes" id="UP000004699">
    <property type="component" value="Unassembled WGS sequence"/>
</dbReference>
<reference evidence="3" key="1">
    <citation type="journal article" date="2013" name="BMC Microbiol.">
        <title>Taxonomy and evolution of bacteriochlorophyll a-containing members of the OM60/NOR5 clade of marine gammaproteobacteria: description of Luminiphilus syltensis gen. nov., sp. nov., reclassification of Haliea rubra as Pseudohaliea rubra gen. nov., comb. nov., and emendation of Chromatocurvus halotolerans.</title>
        <authorList>
            <person name="Spring S."/>
            <person name="Riedel T."/>
            <person name="Sproer C."/>
            <person name="Yan S."/>
            <person name="Harder J."/>
            <person name="Fuchs B.M."/>
        </authorList>
    </citation>
    <scope>NUCLEOTIDE SEQUENCE [LARGE SCALE GENOMIC DNA]</scope>
    <source>
        <strain evidence="3">NOR51-B</strain>
    </source>
</reference>
<evidence type="ECO:0000313" key="3">
    <source>
        <dbReference type="Proteomes" id="UP000004699"/>
    </source>
</evidence>
<dbReference type="InterPro" id="IPR029058">
    <property type="entry name" value="AB_hydrolase_fold"/>
</dbReference>
<dbReference type="Gene3D" id="3.40.50.1820">
    <property type="entry name" value="alpha/beta hydrolase"/>
    <property type="match status" value="1"/>
</dbReference>
<dbReference type="STRING" id="565045.NOR51B_2536"/>
<dbReference type="eggNOG" id="COG0596">
    <property type="taxonomic scope" value="Bacteria"/>
</dbReference>
<gene>
    <name evidence="2" type="ORF">NOR51B_2536</name>
</gene>
<dbReference type="InterPro" id="IPR000073">
    <property type="entry name" value="AB_hydrolase_1"/>
</dbReference>
<dbReference type="HOGENOM" id="CLU_020336_1_1_6"/>
<dbReference type="GO" id="GO:0016787">
    <property type="term" value="F:hydrolase activity"/>
    <property type="evidence" value="ECO:0007669"/>
    <property type="project" value="UniProtKB-KW"/>
</dbReference>
<dbReference type="SUPFAM" id="SSF53474">
    <property type="entry name" value="alpha/beta-Hydrolases"/>
    <property type="match status" value="1"/>
</dbReference>
<organism evidence="2 3">
    <name type="scientific">Luminiphilus syltensis NOR5-1B</name>
    <dbReference type="NCBI Taxonomy" id="565045"/>
    <lineage>
        <taxon>Bacteria</taxon>
        <taxon>Pseudomonadati</taxon>
        <taxon>Pseudomonadota</taxon>
        <taxon>Gammaproteobacteria</taxon>
        <taxon>Cellvibrionales</taxon>
        <taxon>Halieaceae</taxon>
        <taxon>Luminiphilus</taxon>
    </lineage>
</organism>
<dbReference type="OrthoDB" id="9791366at2"/>
<dbReference type="RefSeq" id="WP_009021327.1">
    <property type="nucleotide sequence ID" value="NZ_DS999411.1"/>
</dbReference>
<protein>
    <submittedName>
        <fullName evidence="2">Hydrolase, alpha/beta fold family</fullName>
    </submittedName>
</protein>
<dbReference type="AlphaFoldDB" id="B8KQS5"/>
<dbReference type="Pfam" id="PF12697">
    <property type="entry name" value="Abhydrolase_6"/>
    <property type="match status" value="1"/>
</dbReference>
<evidence type="ECO:0000313" key="2">
    <source>
        <dbReference type="EMBL" id="EED36584.1"/>
    </source>
</evidence>
<proteinExistence type="predicted"/>
<name>B8KQS5_9GAMM</name>
<feature type="domain" description="AB hydrolase-1" evidence="1">
    <location>
        <begin position="33"/>
        <end position="274"/>
    </location>
</feature>
<keyword evidence="2" id="KW-0378">Hydrolase</keyword>
<dbReference type="EMBL" id="DS999411">
    <property type="protein sequence ID" value="EED36584.1"/>
    <property type="molecule type" value="Genomic_DNA"/>
</dbReference>
<dbReference type="PANTHER" id="PTHR43194">
    <property type="entry name" value="HYDROLASE ALPHA/BETA FOLD FAMILY"/>
    <property type="match status" value="1"/>
</dbReference>